<reference evidence="2" key="1">
    <citation type="submission" date="2020-05" db="EMBL/GenBank/DDBJ databases">
        <title>WGS assembly of Panicum virgatum.</title>
        <authorList>
            <person name="Lovell J.T."/>
            <person name="Jenkins J."/>
            <person name="Shu S."/>
            <person name="Juenger T.E."/>
            <person name="Schmutz J."/>
        </authorList>
    </citation>
    <scope>NUCLEOTIDE SEQUENCE</scope>
    <source>
        <strain evidence="2">AP13</strain>
    </source>
</reference>
<evidence type="ECO:0000256" key="1">
    <source>
        <dbReference type="SAM" id="MobiDB-lite"/>
    </source>
</evidence>
<comment type="caution">
    <text evidence="2">The sequence shown here is derived from an EMBL/GenBank/DDBJ whole genome shotgun (WGS) entry which is preliminary data.</text>
</comment>
<dbReference type="EMBL" id="CM029049">
    <property type="protein sequence ID" value="KAG2571252.1"/>
    <property type="molecule type" value="Genomic_DNA"/>
</dbReference>
<feature type="compositionally biased region" description="Basic and acidic residues" evidence="1">
    <location>
        <begin position="44"/>
        <end position="54"/>
    </location>
</feature>
<dbReference type="AlphaFoldDB" id="A0A8T0QFF1"/>
<sequence>MLPARRRRALMLLSAPALARSGFPIGGATLAVDPALHHHRRTTRASEARCEGGRRPRPQSLRLQRRAVHRTELLPRSTDSPGVALAAMHDPVRGGTRPGGGLPGHTAYASLVLSDSTPN</sequence>
<evidence type="ECO:0000313" key="2">
    <source>
        <dbReference type="EMBL" id="KAG2571252.1"/>
    </source>
</evidence>
<dbReference type="Proteomes" id="UP000823388">
    <property type="component" value="Chromosome 7K"/>
</dbReference>
<organism evidence="2 3">
    <name type="scientific">Panicum virgatum</name>
    <name type="common">Blackwell switchgrass</name>
    <dbReference type="NCBI Taxonomy" id="38727"/>
    <lineage>
        <taxon>Eukaryota</taxon>
        <taxon>Viridiplantae</taxon>
        <taxon>Streptophyta</taxon>
        <taxon>Embryophyta</taxon>
        <taxon>Tracheophyta</taxon>
        <taxon>Spermatophyta</taxon>
        <taxon>Magnoliopsida</taxon>
        <taxon>Liliopsida</taxon>
        <taxon>Poales</taxon>
        <taxon>Poaceae</taxon>
        <taxon>PACMAD clade</taxon>
        <taxon>Panicoideae</taxon>
        <taxon>Panicodae</taxon>
        <taxon>Paniceae</taxon>
        <taxon>Panicinae</taxon>
        <taxon>Panicum</taxon>
        <taxon>Panicum sect. Hiantes</taxon>
    </lineage>
</organism>
<protein>
    <submittedName>
        <fullName evidence="2">Uncharacterized protein</fullName>
    </submittedName>
</protein>
<accession>A0A8T0QFF1</accession>
<evidence type="ECO:0000313" key="3">
    <source>
        <dbReference type="Proteomes" id="UP000823388"/>
    </source>
</evidence>
<proteinExistence type="predicted"/>
<gene>
    <name evidence="2" type="ORF">PVAP13_7KG017300</name>
</gene>
<keyword evidence="3" id="KW-1185">Reference proteome</keyword>
<name>A0A8T0QFF1_PANVG</name>
<feature type="region of interest" description="Disordered" evidence="1">
    <location>
        <begin position="91"/>
        <end position="119"/>
    </location>
</feature>
<feature type="region of interest" description="Disordered" evidence="1">
    <location>
        <begin position="38"/>
        <end position="61"/>
    </location>
</feature>